<dbReference type="Proteomes" id="UP000244956">
    <property type="component" value="Unassembled WGS sequence"/>
</dbReference>
<organism evidence="3 4">
    <name type="scientific">Marinilabilia rubra</name>
    <dbReference type="NCBI Taxonomy" id="2162893"/>
    <lineage>
        <taxon>Bacteria</taxon>
        <taxon>Pseudomonadati</taxon>
        <taxon>Bacteroidota</taxon>
        <taxon>Bacteroidia</taxon>
        <taxon>Marinilabiliales</taxon>
        <taxon>Marinilabiliaceae</taxon>
        <taxon>Marinilabilia</taxon>
    </lineage>
</organism>
<dbReference type="RefSeq" id="WP_109263215.1">
    <property type="nucleotide sequence ID" value="NZ_QEWP01000002.1"/>
</dbReference>
<evidence type="ECO:0000313" key="4">
    <source>
        <dbReference type="Proteomes" id="UP000244956"/>
    </source>
</evidence>
<evidence type="ECO:0000259" key="2">
    <source>
        <dbReference type="PROSITE" id="PS50927"/>
    </source>
</evidence>
<sequence length="1134" mass="127125">MKKIRLTLFLLVAVVFCSFAQNSISIAGLGDIPYIKNENKFTLDLKSYGKFDFTGTIQPLSLSTEASIEQLTNFPGYNMMSKLGLDSIMLEASMEGLQVKSKVDTKRNLRPLFDALRISAPTMEVVTKIGKGTFELEGELAFPDPIELVHIDNPGTVFKFSSIALGTAAEAGSLDLQVTTGLMIKPSDVDPELETYFTFGYNLITQELKGAGSYMTEWIDPFGINTFVKDNSIILNGGALEIGYIPGSPTPTKIGIAINDAILFDNQFTAYISVAPADKQIGLYATRVDKMTANDMAKILREGFGLKVPNIFPECYSLTNSVIQFSPTKLEVGEYDMEKGFELSGDAEVCDLLTGGFQYHFDMEDQFVLHADFDVDAKKFLMNEAHKVGFLASAVEKVFEDAEIKRLYIDMSGSLQSMEMGGETHVEMRVMDQNYNFKFEATLDPEAIAHGVFNKLRDKFPGVFNAVGEISKRVKSVAGPAVSASIHIAQKGFNELGNFAGHVAEFSSHARHGTILSDHPDCFSSCVPNRANDLREPIFHASNRAVLEFYSQVNPAIIKLIGTSPAESSILRANAIKEDWYRLINDLEYKWDAIFYDDLYKGFDKDPGDVTRYGNEYRRLVNEKYQQHVDLRNELWKRLMTNGSSPVQIYNRWKPDQALHHENPNIASGNIQQEWISARWEIEPVIGSPEYIKIKNANKGTYLHIENGKVEAGEIAPGWHSAQWKMESVPGTEFVRLRNRWKGTLLNIETGALICSEMGDGAFSAMWDIKPVNMLNKAWNLNGDRTWKPGETVLQSTNGVYSMIFQTDGNLVLYRNGNEVKWTSNTANKEATGLRFQQDGNLLVFNDEGVLWAANCHGKGGEALSLENSGEVVIHAPGSKVIWSTVGERAWSNISTKTWMPGETVLRSKNGQYRLDFQKDGNMVIIQNGNGIWYSGSHWRGAMELRFQKDGNFFIRTSPDHAEWSANSHGQGGETLFLQDDGNLVIHAPGARAIWASDSQGTAVAYNTLVRLKNRHKNGYIHIENGPVRSSNIGLGAHSCQWIIEPSGEGNYVRIKNRWKGTYLNTENDGLQCTAIDPGWDSAKWELYEVDGKYVKIRNKWKSDRYIHHEWEILECQTIEQGWFSAQWELEYVE</sequence>
<dbReference type="InterPro" id="IPR036426">
    <property type="entry name" value="Bulb-type_lectin_dom_sf"/>
</dbReference>
<dbReference type="SMART" id="SM00108">
    <property type="entry name" value="B_lectin"/>
    <property type="match status" value="2"/>
</dbReference>
<dbReference type="PROSITE" id="PS50927">
    <property type="entry name" value="BULB_LECTIN"/>
    <property type="match status" value="2"/>
</dbReference>
<accession>A0A2U2BCP6</accession>
<dbReference type="AlphaFoldDB" id="A0A2U2BCP6"/>
<dbReference type="SUPFAM" id="SSF51110">
    <property type="entry name" value="alpha-D-mannose-specific plant lectins"/>
    <property type="match status" value="2"/>
</dbReference>
<keyword evidence="4" id="KW-1185">Reference proteome</keyword>
<dbReference type="Gene3D" id="2.80.10.50">
    <property type="match status" value="3"/>
</dbReference>
<dbReference type="OrthoDB" id="1112547at2"/>
<dbReference type="InterPro" id="IPR001480">
    <property type="entry name" value="Bulb-type_lectin_dom"/>
</dbReference>
<comment type="caution">
    <text evidence="3">The sequence shown here is derived from an EMBL/GenBank/DDBJ whole genome shotgun (WGS) entry which is preliminary data.</text>
</comment>
<dbReference type="EMBL" id="QEWP01000002">
    <property type="protein sequence ID" value="PWE00844.1"/>
    <property type="molecule type" value="Genomic_DNA"/>
</dbReference>
<dbReference type="Gene3D" id="2.90.10.10">
    <property type="entry name" value="Bulb-type lectin domain"/>
    <property type="match status" value="4"/>
</dbReference>
<keyword evidence="1" id="KW-0732">Signal</keyword>
<feature type="domain" description="Bulb-type lectin" evidence="2">
    <location>
        <begin position="891"/>
        <end position="999"/>
    </location>
</feature>
<evidence type="ECO:0000313" key="3">
    <source>
        <dbReference type="EMBL" id="PWE00844.1"/>
    </source>
</evidence>
<proteinExistence type="predicted"/>
<reference evidence="3 4" key="1">
    <citation type="submission" date="2018-05" db="EMBL/GenBank/DDBJ databases">
        <title>Marinilabilia rubrum sp. nov., isolated from saltern sediment.</title>
        <authorList>
            <person name="Zhang R."/>
        </authorList>
    </citation>
    <scope>NUCLEOTIDE SEQUENCE [LARGE SCALE GENOMIC DNA]</scope>
    <source>
        <strain evidence="3 4">WTE16</strain>
    </source>
</reference>
<feature type="signal peptide" evidence="1">
    <location>
        <begin position="1"/>
        <end position="20"/>
    </location>
</feature>
<dbReference type="SUPFAM" id="SSF50370">
    <property type="entry name" value="Ricin B-like lectins"/>
    <property type="match status" value="2"/>
</dbReference>
<dbReference type="InterPro" id="IPR035992">
    <property type="entry name" value="Ricin_B-like_lectins"/>
</dbReference>
<feature type="domain" description="Bulb-type lectin" evidence="2">
    <location>
        <begin position="778"/>
        <end position="887"/>
    </location>
</feature>
<feature type="chain" id="PRO_5015545322" description="Bulb-type lectin domain-containing protein" evidence="1">
    <location>
        <begin position="21"/>
        <end position="1134"/>
    </location>
</feature>
<evidence type="ECO:0000256" key="1">
    <source>
        <dbReference type="SAM" id="SignalP"/>
    </source>
</evidence>
<dbReference type="CDD" id="cd23432">
    <property type="entry name" value="beta-trefoil_Ricin_EndoBetaGal-like"/>
    <property type="match status" value="2"/>
</dbReference>
<protein>
    <recommendedName>
        <fullName evidence="2">Bulb-type lectin domain-containing protein</fullName>
    </recommendedName>
</protein>
<name>A0A2U2BCP6_9BACT</name>
<gene>
    <name evidence="3" type="ORF">DDZ16_04430</name>
</gene>